<evidence type="ECO:0000313" key="3">
    <source>
        <dbReference type="Proteomes" id="UP000030428"/>
    </source>
</evidence>
<dbReference type="Gene3D" id="1.10.530.10">
    <property type="match status" value="1"/>
</dbReference>
<dbReference type="Proteomes" id="UP000030428">
    <property type="component" value="Unassembled WGS sequence"/>
</dbReference>
<dbReference type="Pfam" id="PF13406">
    <property type="entry name" value="SLT_2"/>
    <property type="match status" value="1"/>
</dbReference>
<gene>
    <name evidence="2" type="ORF">PN36_27480</name>
</gene>
<dbReference type="InterPro" id="IPR023346">
    <property type="entry name" value="Lysozyme-like_dom_sf"/>
</dbReference>
<evidence type="ECO:0000313" key="2">
    <source>
        <dbReference type="EMBL" id="TGO02282.1"/>
    </source>
</evidence>
<dbReference type="InterPro" id="IPR031304">
    <property type="entry name" value="SLT_2"/>
</dbReference>
<sequence>MPCYAKGIDPLTIKGSWGGAIGYVPFMPYRMNYAVDGTINLHSWADAIFSVANYLKKFGNYDMSDKGRKKGIFSYNHNDS</sequence>
<protein>
    <recommendedName>
        <fullName evidence="1">Transglycosylase SLT domain-containing protein</fullName>
    </recommendedName>
</protein>
<proteinExistence type="predicted"/>
<dbReference type="SUPFAM" id="SSF53955">
    <property type="entry name" value="Lysozyme-like"/>
    <property type="match status" value="1"/>
</dbReference>
<reference evidence="2 3" key="1">
    <citation type="journal article" date="2016" name="Front. Microbiol.">
        <title>Single-Cell (Meta-)Genomics of a Dimorphic Candidatus Thiomargarita nelsonii Reveals Genomic Plasticity.</title>
        <authorList>
            <person name="Flood B.E."/>
            <person name="Fliss P."/>
            <person name="Jones D.S."/>
            <person name="Dick G.J."/>
            <person name="Jain S."/>
            <person name="Kaster A.K."/>
            <person name="Winkel M."/>
            <person name="Mussmann M."/>
            <person name="Bailey J."/>
        </authorList>
    </citation>
    <scope>NUCLEOTIDE SEQUENCE [LARGE SCALE GENOMIC DNA]</scope>
    <source>
        <strain evidence="2">Hydrate Ridge</strain>
    </source>
</reference>
<accession>A0A4E0QY78</accession>
<dbReference type="Gene3D" id="1.10.8.350">
    <property type="entry name" value="Bacterial muramidase"/>
    <property type="match status" value="1"/>
</dbReference>
<organism evidence="2 3">
    <name type="scientific">Candidatus Thiomargarita nelsonii</name>
    <dbReference type="NCBI Taxonomy" id="1003181"/>
    <lineage>
        <taxon>Bacteria</taxon>
        <taxon>Pseudomonadati</taxon>
        <taxon>Pseudomonadota</taxon>
        <taxon>Gammaproteobacteria</taxon>
        <taxon>Thiotrichales</taxon>
        <taxon>Thiotrichaceae</taxon>
        <taxon>Thiomargarita</taxon>
    </lineage>
</organism>
<feature type="domain" description="Transglycosylase SLT" evidence="1">
    <location>
        <begin position="5"/>
        <end position="59"/>
    </location>
</feature>
<name>A0A4E0QY78_9GAMM</name>
<evidence type="ECO:0000259" key="1">
    <source>
        <dbReference type="Pfam" id="PF13406"/>
    </source>
</evidence>
<dbReference type="EMBL" id="JSZA02000170">
    <property type="protein sequence ID" value="TGO02282.1"/>
    <property type="molecule type" value="Genomic_DNA"/>
</dbReference>
<comment type="caution">
    <text evidence="2">The sequence shown here is derived from an EMBL/GenBank/DDBJ whole genome shotgun (WGS) entry which is preliminary data.</text>
</comment>
<dbReference type="AlphaFoldDB" id="A0A4E0QY78"/>
<keyword evidence="3" id="KW-1185">Reference proteome</keyword>